<keyword evidence="2" id="KW-1185">Reference proteome</keyword>
<organism evidence="1 2">
    <name type="scientific">Sphingopyxis macrogoltabida</name>
    <name type="common">Sphingomonas macrogoltabidus</name>
    <dbReference type="NCBI Taxonomy" id="33050"/>
    <lineage>
        <taxon>Bacteria</taxon>
        <taxon>Pseudomonadati</taxon>
        <taxon>Pseudomonadota</taxon>
        <taxon>Alphaproteobacteria</taxon>
        <taxon>Sphingomonadales</taxon>
        <taxon>Sphingomonadaceae</taxon>
        <taxon>Sphingopyxis</taxon>
    </lineage>
</organism>
<dbReference type="AlphaFoldDB" id="A0AAC8YZE2"/>
<dbReference type="SUPFAM" id="SSF140736">
    <property type="entry name" value="Rv1873-like"/>
    <property type="match status" value="1"/>
</dbReference>
<dbReference type="EMBL" id="CP013344">
    <property type="protein sequence ID" value="AMU88991.1"/>
    <property type="molecule type" value="Genomic_DNA"/>
</dbReference>
<dbReference type="RefSeq" id="WP_054728056.1">
    <property type="nucleotide sequence ID" value="NZ_CP009429.1"/>
</dbReference>
<sequence>MSYEAALERFVEAQEPVYARALEEIRRGEKRSHWMWFIFPQIAGLGRSAMAQRFAIASLGEAQAYLDHPLLGPRYIACVEALQDLGSSDPLPVFGHTDARKLQSSLTLFEAASGEPIITAALDRWFAGARDARTLDLLAAGAADIHSK</sequence>
<protein>
    <submittedName>
        <fullName evidence="1">Calpastatin</fullName>
    </submittedName>
</protein>
<reference evidence="1 2" key="2">
    <citation type="journal article" date="2016" name="Genome Announc.">
        <title>Complete Genome Sequence of Sphingopyxis macrogoltabida Strain 203N (NBRC 111659), a Polyethylene Glycol Degrader.</title>
        <authorList>
            <person name="Ohtsubo Y."/>
            <person name="Nonoyama S."/>
            <person name="Nagata Y."/>
            <person name="Numata M."/>
            <person name="Tsuchikane K."/>
            <person name="Hosoyama A."/>
            <person name="Yamazoe A."/>
            <person name="Tsuda M."/>
            <person name="Fujita N."/>
            <person name="Kawai F."/>
        </authorList>
    </citation>
    <scope>NUCLEOTIDE SEQUENCE [LARGE SCALE GENOMIC DNA]</scope>
    <source>
        <strain evidence="1 2">203N</strain>
    </source>
</reference>
<reference evidence="2" key="1">
    <citation type="submission" date="2015-11" db="EMBL/GenBank/DDBJ databases">
        <title>Complete genome sequence of a polyethylene-glycol degrader Sphingopyxis macrogoltabida 203N (NBRC 111659).</title>
        <authorList>
            <person name="Yoshiyuki O."/>
            <person name="Shouta N."/>
            <person name="Nagata Y."/>
            <person name="Numata M."/>
            <person name="Tsuchikane K."/>
            <person name="Hosoyama A."/>
            <person name="Yamazoe A."/>
            <person name="Tsuda M."/>
            <person name="Fujita N."/>
            <person name="Kawai F."/>
        </authorList>
    </citation>
    <scope>NUCLEOTIDE SEQUENCE [LARGE SCALE GENOMIC DNA]</scope>
    <source>
        <strain evidence="2">203N</strain>
    </source>
</reference>
<name>A0AAC8YZE2_SPHMC</name>
<dbReference type="PIRSF" id="PIRSF008546">
    <property type="entry name" value="UCP008546"/>
    <property type="match status" value="1"/>
</dbReference>
<dbReference type="KEGG" id="smaz:LH19_11840"/>
<accession>A0AAC8YZE2</accession>
<evidence type="ECO:0000313" key="2">
    <source>
        <dbReference type="Proteomes" id="UP000076088"/>
    </source>
</evidence>
<dbReference type="InterPro" id="IPR036287">
    <property type="entry name" value="Rv1873-like_sf"/>
</dbReference>
<gene>
    <name evidence="1" type="ORF">ATM17_08045</name>
</gene>
<dbReference type="InterPro" id="IPR014937">
    <property type="entry name" value="DUF1810"/>
</dbReference>
<dbReference type="Pfam" id="PF08837">
    <property type="entry name" value="DUF1810"/>
    <property type="match status" value="1"/>
</dbReference>
<dbReference type="Proteomes" id="UP000076088">
    <property type="component" value="Chromosome"/>
</dbReference>
<dbReference type="Gene3D" id="1.25.40.380">
    <property type="entry name" value="Protein of unknown function DUF1810"/>
    <property type="match status" value="1"/>
</dbReference>
<evidence type="ECO:0000313" key="1">
    <source>
        <dbReference type="EMBL" id="AMU88991.1"/>
    </source>
</evidence>
<proteinExistence type="predicted"/>